<dbReference type="Proteomes" id="UP000663760">
    <property type="component" value="Chromosome 4"/>
</dbReference>
<keyword evidence="2 5" id="KW-0808">Transferase</keyword>
<reference evidence="7" key="1">
    <citation type="submission" date="2020-02" db="EMBL/GenBank/DDBJ databases">
        <authorList>
            <person name="Scholz U."/>
            <person name="Mascher M."/>
            <person name="Fiebig A."/>
        </authorList>
    </citation>
    <scope>NUCLEOTIDE SEQUENCE</scope>
</reference>
<dbReference type="GO" id="GO:0003723">
    <property type="term" value="F:RNA binding"/>
    <property type="evidence" value="ECO:0007669"/>
    <property type="project" value="UniProtKB-UniRule"/>
</dbReference>
<dbReference type="PRINTS" id="PR02008">
    <property type="entry name" value="RCMTFAMILY"/>
</dbReference>
<feature type="active site" description="Nucleophile" evidence="5">
    <location>
        <position position="331"/>
    </location>
</feature>
<dbReference type="PRINTS" id="PR02010">
    <property type="entry name" value="RCMT9"/>
</dbReference>
<dbReference type="GO" id="GO:0001510">
    <property type="term" value="P:RNA methylation"/>
    <property type="evidence" value="ECO:0007669"/>
    <property type="project" value="InterPro"/>
</dbReference>
<dbReference type="GO" id="GO:0008173">
    <property type="term" value="F:RNA methyltransferase activity"/>
    <property type="evidence" value="ECO:0007669"/>
    <property type="project" value="InterPro"/>
</dbReference>
<sequence>MASAEDVAPSGGLALPMPFVSFLEENDVDPSIYSAESSVPRYVRVKPGCQLDLSDLEDELQCRLDSTVWLEGFFAIPPQVQIARSDAYRKGKIYGMDAASGAAVVALNVLQGDHVLDLCAAPGAKLCMISDLLGGSGTITGVDAARHRLNVCRSMLLKYSLGDNCRLFFADGTSFSFSPMPSRVDHRSCSTESEGMTEVFEEWSSRRTWKERKNAKRSTKTCLASPADAPELIFYGRLAGVVGHSKSEIFKPRNESEMSISGYDKVLVDSECTHDGSVKHIQKFERWGWETLQRRVLDAPRTDNLTQLQLRLLTNGFRLLKAGGSLVYSTCSLTVAQNEDVVERFLSENPSADLQDVDAAKNWPCRSGKILKTLRFDPSTSSTSGLFIAKIMKMPC</sequence>
<gene>
    <name evidence="7" type="ORF">SI8410_04004682</name>
</gene>
<dbReference type="PANTHER" id="PTHR22807">
    <property type="entry name" value="NOP2 YEAST -RELATED NOL1/NOP2/FMU SUN DOMAIN-CONTAINING"/>
    <property type="match status" value="1"/>
</dbReference>
<organism evidence="7 8">
    <name type="scientific">Spirodela intermedia</name>
    <name type="common">Intermediate duckweed</name>
    <dbReference type="NCBI Taxonomy" id="51605"/>
    <lineage>
        <taxon>Eukaryota</taxon>
        <taxon>Viridiplantae</taxon>
        <taxon>Streptophyta</taxon>
        <taxon>Embryophyta</taxon>
        <taxon>Tracheophyta</taxon>
        <taxon>Spermatophyta</taxon>
        <taxon>Magnoliopsida</taxon>
        <taxon>Liliopsida</taxon>
        <taxon>Araceae</taxon>
        <taxon>Lemnoideae</taxon>
        <taxon>Spirodela</taxon>
    </lineage>
</organism>
<dbReference type="InterPro" id="IPR029063">
    <property type="entry name" value="SAM-dependent_MTases_sf"/>
</dbReference>
<dbReference type="CDD" id="cd02440">
    <property type="entry name" value="AdoMet_MTases"/>
    <property type="match status" value="1"/>
</dbReference>
<dbReference type="InterPro" id="IPR049560">
    <property type="entry name" value="MeTrfase_RsmB-F_NOP2_cat"/>
</dbReference>
<dbReference type="PROSITE" id="PS51686">
    <property type="entry name" value="SAM_MT_RSMB_NOP"/>
    <property type="match status" value="1"/>
</dbReference>
<keyword evidence="3 5" id="KW-0949">S-adenosyl-L-methionine</keyword>
<evidence type="ECO:0000313" key="8">
    <source>
        <dbReference type="Proteomes" id="UP000663760"/>
    </source>
</evidence>
<evidence type="ECO:0000256" key="3">
    <source>
        <dbReference type="ARBA" id="ARBA00022691"/>
    </source>
</evidence>
<dbReference type="PANTHER" id="PTHR22807:SF16">
    <property type="entry name" value="SAM-DEPENDENT MTASE RSMB_NOP-TYPE DOMAIN-CONTAINING PROTEIN"/>
    <property type="match status" value="1"/>
</dbReference>
<keyword evidence="1 5" id="KW-0489">Methyltransferase</keyword>
<evidence type="ECO:0000256" key="4">
    <source>
        <dbReference type="ARBA" id="ARBA00022884"/>
    </source>
</evidence>
<feature type="binding site" evidence="5">
    <location>
        <position position="269"/>
    </location>
    <ligand>
        <name>S-adenosyl-L-methionine</name>
        <dbReference type="ChEBI" id="CHEBI:59789"/>
    </ligand>
</feature>
<accession>A0A7I8K8F7</accession>
<dbReference type="AlphaFoldDB" id="A0A7I8K8F7"/>
<dbReference type="Pfam" id="PF01189">
    <property type="entry name" value="Methyltr_RsmB-F"/>
    <property type="match status" value="2"/>
</dbReference>
<dbReference type="InterPro" id="IPR023269">
    <property type="entry name" value="RCMT_subfamily_9"/>
</dbReference>
<evidence type="ECO:0000256" key="5">
    <source>
        <dbReference type="PROSITE-ProRule" id="PRU01023"/>
    </source>
</evidence>
<feature type="domain" description="SAM-dependent MTase RsmB/NOP-type" evidence="6">
    <location>
        <begin position="18"/>
        <end position="394"/>
    </location>
</feature>
<keyword evidence="8" id="KW-1185">Reference proteome</keyword>
<evidence type="ECO:0000256" key="2">
    <source>
        <dbReference type="ARBA" id="ARBA00022679"/>
    </source>
</evidence>
<feature type="binding site" evidence="5">
    <location>
        <position position="171"/>
    </location>
    <ligand>
        <name>S-adenosyl-L-methionine</name>
        <dbReference type="ChEBI" id="CHEBI:59789"/>
    </ligand>
</feature>
<evidence type="ECO:0000259" key="6">
    <source>
        <dbReference type="PROSITE" id="PS51686"/>
    </source>
</evidence>
<feature type="binding site" evidence="5">
    <location>
        <position position="143"/>
    </location>
    <ligand>
        <name>S-adenosyl-L-methionine</name>
        <dbReference type="ChEBI" id="CHEBI:59789"/>
    </ligand>
</feature>
<proteinExistence type="inferred from homology"/>
<dbReference type="EMBL" id="LR746267">
    <property type="protein sequence ID" value="CAA7394021.1"/>
    <property type="molecule type" value="Genomic_DNA"/>
</dbReference>
<name>A0A7I8K8F7_SPIIN</name>
<evidence type="ECO:0000256" key="1">
    <source>
        <dbReference type="ARBA" id="ARBA00022603"/>
    </source>
</evidence>
<keyword evidence="4 5" id="KW-0694">RNA-binding</keyword>
<dbReference type="InterPro" id="IPR001678">
    <property type="entry name" value="MeTrfase_RsmB-F_NOP2_dom"/>
</dbReference>
<dbReference type="OrthoDB" id="427002at2759"/>
<comment type="similarity">
    <text evidence="5">Belongs to the class I-like SAM-binding methyltransferase superfamily. RsmB/NOP family.</text>
</comment>
<dbReference type="SUPFAM" id="SSF53335">
    <property type="entry name" value="S-adenosyl-L-methionine-dependent methyltransferases"/>
    <property type="match status" value="1"/>
</dbReference>
<dbReference type="InterPro" id="IPR023267">
    <property type="entry name" value="RCMT"/>
</dbReference>
<protein>
    <recommendedName>
        <fullName evidence="6">SAM-dependent MTase RsmB/NOP-type domain-containing protein</fullName>
    </recommendedName>
</protein>
<dbReference type="Gene3D" id="3.40.50.150">
    <property type="entry name" value="Vaccinia Virus protein VP39"/>
    <property type="match status" value="1"/>
</dbReference>
<evidence type="ECO:0000313" key="7">
    <source>
        <dbReference type="EMBL" id="CAA7394021.1"/>
    </source>
</evidence>
<comment type="caution">
    <text evidence="5">Lacks conserved residue(s) required for the propagation of feature annotation.</text>
</comment>